<feature type="binding site" evidence="13">
    <location>
        <position position="7"/>
    </location>
    <ligand>
        <name>Mg(2+)</name>
        <dbReference type="ChEBI" id="CHEBI:18420"/>
        <label>1</label>
    </ligand>
</feature>
<evidence type="ECO:0000256" key="9">
    <source>
        <dbReference type="ARBA" id="ARBA00023125"/>
    </source>
</evidence>
<feature type="active site" evidence="13">
    <location>
        <position position="139"/>
    </location>
</feature>
<dbReference type="Proteomes" id="UP000230595">
    <property type="component" value="Unassembled WGS sequence"/>
</dbReference>
<dbReference type="GO" id="GO:0006281">
    <property type="term" value="P:DNA repair"/>
    <property type="evidence" value="ECO:0007669"/>
    <property type="project" value="UniProtKB-UniRule"/>
</dbReference>
<comment type="catalytic activity">
    <reaction evidence="12 13">
        <text>Endonucleolytic cleavage at a junction such as a reciprocal single-stranded crossover between two homologous DNA duplexes (Holliday junction).</text>
        <dbReference type="EC" id="3.1.21.10"/>
    </reaction>
</comment>
<dbReference type="CDD" id="cd16962">
    <property type="entry name" value="RuvC"/>
    <property type="match status" value="1"/>
</dbReference>
<comment type="similarity">
    <text evidence="1 13">Belongs to the RuvC family.</text>
</comment>
<dbReference type="InterPro" id="IPR020563">
    <property type="entry name" value="X-over_junc_endoDNase_Mg_BS"/>
</dbReference>
<comment type="caution">
    <text evidence="15">The sequence shown here is derived from an EMBL/GenBank/DDBJ whole genome shotgun (WGS) entry which is preliminary data.</text>
</comment>
<evidence type="ECO:0000256" key="8">
    <source>
        <dbReference type="ARBA" id="ARBA00022842"/>
    </source>
</evidence>
<keyword evidence="4 13" id="KW-0479">Metal-binding</keyword>
<dbReference type="GO" id="GO:0000287">
    <property type="term" value="F:magnesium ion binding"/>
    <property type="evidence" value="ECO:0007669"/>
    <property type="project" value="UniProtKB-UniRule"/>
</dbReference>
<accession>A0A2M7CPY3</accession>
<evidence type="ECO:0000256" key="1">
    <source>
        <dbReference type="ARBA" id="ARBA00009518"/>
    </source>
</evidence>
<dbReference type="PANTHER" id="PTHR30194:SF3">
    <property type="entry name" value="CROSSOVER JUNCTION ENDODEOXYRIBONUCLEASE RUVC"/>
    <property type="match status" value="1"/>
</dbReference>
<dbReference type="EC" id="3.1.21.10" evidence="13 14"/>
<dbReference type="GO" id="GO:0048476">
    <property type="term" value="C:Holliday junction resolvase complex"/>
    <property type="evidence" value="ECO:0007669"/>
    <property type="project" value="UniProtKB-UniRule"/>
</dbReference>
<evidence type="ECO:0000256" key="13">
    <source>
        <dbReference type="HAMAP-Rule" id="MF_00034"/>
    </source>
</evidence>
<keyword evidence="3 13" id="KW-0540">Nuclease</keyword>
<evidence type="ECO:0000313" key="15">
    <source>
        <dbReference type="EMBL" id="PIV31728.1"/>
    </source>
</evidence>
<gene>
    <name evidence="13" type="primary">ruvC</name>
    <name evidence="15" type="ORF">COS33_01690</name>
</gene>
<dbReference type="NCBIfam" id="TIGR00228">
    <property type="entry name" value="ruvC"/>
    <property type="match status" value="1"/>
</dbReference>
<evidence type="ECO:0000313" key="16">
    <source>
        <dbReference type="Proteomes" id="UP000230595"/>
    </source>
</evidence>
<protein>
    <recommendedName>
        <fullName evidence="13 14">Crossover junction endodeoxyribonuclease RuvC</fullName>
        <ecNumber evidence="13 14">3.1.21.10</ecNumber>
    </recommendedName>
    <alternativeName>
        <fullName evidence="13">Holliday junction nuclease RuvC</fullName>
    </alternativeName>
    <alternativeName>
        <fullName evidence="13">Holliday junction resolvase RuvC</fullName>
    </alternativeName>
</protein>
<dbReference type="NCBIfam" id="NF000711">
    <property type="entry name" value="PRK00039.2-1"/>
    <property type="match status" value="1"/>
</dbReference>
<dbReference type="PANTHER" id="PTHR30194">
    <property type="entry name" value="CROSSOVER JUNCTION ENDODEOXYRIBONUCLEASE RUVC"/>
    <property type="match status" value="1"/>
</dbReference>
<dbReference type="Pfam" id="PF02075">
    <property type="entry name" value="RuvC"/>
    <property type="match status" value="1"/>
</dbReference>
<dbReference type="PRINTS" id="PR00696">
    <property type="entry name" value="RSOLVASERUVC"/>
</dbReference>
<evidence type="ECO:0000256" key="12">
    <source>
        <dbReference type="ARBA" id="ARBA00029354"/>
    </source>
</evidence>
<dbReference type="Gene3D" id="3.30.420.10">
    <property type="entry name" value="Ribonuclease H-like superfamily/Ribonuclease H"/>
    <property type="match status" value="1"/>
</dbReference>
<feature type="active site" evidence="13">
    <location>
        <position position="7"/>
    </location>
</feature>
<dbReference type="GO" id="GO:0008821">
    <property type="term" value="F:crossover junction DNA endonuclease activity"/>
    <property type="evidence" value="ECO:0007669"/>
    <property type="project" value="UniProtKB-UniRule"/>
</dbReference>
<dbReference type="GO" id="GO:0005737">
    <property type="term" value="C:cytoplasm"/>
    <property type="evidence" value="ECO:0007669"/>
    <property type="project" value="UniProtKB-SubCell"/>
</dbReference>
<dbReference type="InterPro" id="IPR012337">
    <property type="entry name" value="RNaseH-like_sf"/>
</dbReference>
<reference evidence="16" key="1">
    <citation type="submission" date="2017-09" db="EMBL/GenBank/DDBJ databases">
        <title>Depth-based differentiation of microbial function through sediment-hosted aquifers and enrichment of novel symbionts in the deep terrestrial subsurface.</title>
        <authorList>
            <person name="Probst A.J."/>
            <person name="Ladd B."/>
            <person name="Jarett J.K."/>
            <person name="Geller-Mcgrath D.E."/>
            <person name="Sieber C.M.K."/>
            <person name="Emerson J.B."/>
            <person name="Anantharaman K."/>
            <person name="Thomas B.C."/>
            <person name="Malmstrom R."/>
            <person name="Stieglmeier M."/>
            <person name="Klingl A."/>
            <person name="Woyke T."/>
            <person name="Ryan C.M."/>
            <person name="Banfield J.F."/>
        </authorList>
    </citation>
    <scope>NUCLEOTIDE SEQUENCE [LARGE SCALE GENOMIC DNA]</scope>
</reference>
<organism evidence="15 16">
    <name type="scientific">Candidatus Wolfebacteria bacterium CG02_land_8_20_14_3_00_37_12</name>
    <dbReference type="NCBI Taxonomy" id="1975066"/>
    <lineage>
        <taxon>Bacteria</taxon>
        <taxon>Candidatus Wolfeibacteriota</taxon>
    </lineage>
</organism>
<keyword evidence="8 13" id="KW-0460">Magnesium</keyword>
<feature type="active site" evidence="13">
    <location>
        <position position="66"/>
    </location>
</feature>
<keyword evidence="10 13" id="KW-0233">DNA recombination</keyword>
<sequence>MLILGLDPGSVRVGYGLIEKNKNNLTLVKSGLLKIKSRDKQQRLLELEKDFSKLIKKTKPELVILEKLFFMKNLKTALEVAQSRGVLTLLTVKYKIPLLEFSPSEIKIAVTGYGRADKKAVAKMVAQILKVPKIKEIDDVTDAIAAAITGAHHI</sequence>
<keyword evidence="2 13" id="KW-0963">Cytoplasm</keyword>
<evidence type="ECO:0000256" key="5">
    <source>
        <dbReference type="ARBA" id="ARBA00022759"/>
    </source>
</evidence>
<comment type="function">
    <text evidence="13">The RuvA-RuvB-RuvC complex processes Holliday junction (HJ) DNA during genetic recombination and DNA repair. Endonuclease that resolves HJ intermediates. Cleaves cruciform DNA by making single-stranded nicks across the HJ at symmetrical positions within the homologous arms, yielding a 5'-phosphate and a 3'-hydroxyl group; requires a central core of homology in the junction. The consensus cleavage sequence is 5'-(A/T)TT(C/G)-3'. Cleavage occurs on the 3'-side of the TT dinucleotide at the point of strand exchange. HJ branch migration catalyzed by RuvA-RuvB allows RuvC to scan DNA until it finds its consensus sequence, where it cleaves and resolves the cruciform DNA.</text>
</comment>
<proteinExistence type="inferred from homology"/>
<dbReference type="EMBL" id="PEUH01000038">
    <property type="protein sequence ID" value="PIV31728.1"/>
    <property type="molecule type" value="Genomic_DNA"/>
</dbReference>
<dbReference type="PROSITE" id="PS01321">
    <property type="entry name" value="RUVC"/>
    <property type="match status" value="1"/>
</dbReference>
<evidence type="ECO:0000256" key="7">
    <source>
        <dbReference type="ARBA" id="ARBA00022801"/>
    </source>
</evidence>
<dbReference type="InterPro" id="IPR002176">
    <property type="entry name" value="X-over_junc_endoDNase_RuvC"/>
</dbReference>
<evidence type="ECO:0000256" key="3">
    <source>
        <dbReference type="ARBA" id="ARBA00022722"/>
    </source>
</evidence>
<comment type="subunit">
    <text evidence="13">Homodimer which binds Holliday junction (HJ) DNA. The HJ becomes 2-fold symmetrical on binding to RuvC with unstacked arms; it has a different conformation from HJ DNA in complex with RuvA. In the full resolvosome a probable DNA-RuvA(4)-RuvB(12)-RuvC(2) complex forms which resolves the HJ.</text>
</comment>
<dbReference type="HAMAP" id="MF_00034">
    <property type="entry name" value="RuvC"/>
    <property type="match status" value="1"/>
</dbReference>
<dbReference type="SUPFAM" id="SSF53098">
    <property type="entry name" value="Ribonuclease H-like"/>
    <property type="match status" value="1"/>
</dbReference>
<keyword evidence="11 13" id="KW-0234">DNA repair</keyword>
<evidence type="ECO:0000256" key="14">
    <source>
        <dbReference type="NCBIfam" id="TIGR00228"/>
    </source>
</evidence>
<evidence type="ECO:0000256" key="6">
    <source>
        <dbReference type="ARBA" id="ARBA00022763"/>
    </source>
</evidence>
<keyword evidence="9 13" id="KW-0238">DNA-binding</keyword>
<evidence type="ECO:0000256" key="2">
    <source>
        <dbReference type="ARBA" id="ARBA00022490"/>
    </source>
</evidence>
<keyword evidence="5 13" id="KW-0255">Endonuclease</keyword>
<name>A0A2M7CPY3_9BACT</name>
<keyword evidence="6 13" id="KW-0227">DNA damage</keyword>
<dbReference type="InterPro" id="IPR036397">
    <property type="entry name" value="RNaseH_sf"/>
</dbReference>
<comment type="cofactor">
    <cofactor evidence="13">
        <name>Mg(2+)</name>
        <dbReference type="ChEBI" id="CHEBI:18420"/>
    </cofactor>
    <text evidence="13">Binds 2 Mg(2+) ion per subunit.</text>
</comment>
<dbReference type="AlphaFoldDB" id="A0A2M7CPY3"/>
<keyword evidence="7 13" id="KW-0378">Hydrolase</keyword>
<evidence type="ECO:0000256" key="10">
    <source>
        <dbReference type="ARBA" id="ARBA00023172"/>
    </source>
</evidence>
<feature type="binding site" evidence="13">
    <location>
        <position position="139"/>
    </location>
    <ligand>
        <name>Mg(2+)</name>
        <dbReference type="ChEBI" id="CHEBI:18420"/>
        <label>1</label>
    </ligand>
</feature>
<feature type="binding site" evidence="13">
    <location>
        <position position="66"/>
    </location>
    <ligand>
        <name>Mg(2+)</name>
        <dbReference type="ChEBI" id="CHEBI:18420"/>
        <label>2</label>
    </ligand>
</feature>
<evidence type="ECO:0000256" key="11">
    <source>
        <dbReference type="ARBA" id="ARBA00023204"/>
    </source>
</evidence>
<dbReference type="GO" id="GO:0006310">
    <property type="term" value="P:DNA recombination"/>
    <property type="evidence" value="ECO:0007669"/>
    <property type="project" value="UniProtKB-UniRule"/>
</dbReference>
<evidence type="ECO:0000256" key="4">
    <source>
        <dbReference type="ARBA" id="ARBA00022723"/>
    </source>
</evidence>
<dbReference type="GO" id="GO:0003677">
    <property type="term" value="F:DNA binding"/>
    <property type="evidence" value="ECO:0007669"/>
    <property type="project" value="UniProtKB-KW"/>
</dbReference>
<dbReference type="FunFam" id="3.30.420.10:FF:000002">
    <property type="entry name" value="Crossover junction endodeoxyribonuclease RuvC"/>
    <property type="match status" value="1"/>
</dbReference>
<comment type="subcellular location">
    <subcellularLocation>
        <location evidence="13">Cytoplasm</location>
    </subcellularLocation>
</comment>